<feature type="domain" description="VOC" evidence="2">
    <location>
        <begin position="4"/>
        <end position="140"/>
    </location>
</feature>
<dbReference type="PANTHER" id="PTHR43048:SF6">
    <property type="entry name" value="BLR8189 PROTEIN"/>
    <property type="match status" value="1"/>
</dbReference>
<dbReference type="EMBL" id="JFZA02000062">
    <property type="protein sequence ID" value="KFG88361.1"/>
    <property type="molecule type" value="Genomic_DNA"/>
</dbReference>
<dbReference type="eggNOG" id="COG0346">
    <property type="taxonomic scope" value="Bacteria"/>
</dbReference>
<dbReference type="PATRIC" id="fig|1219045.3.peg.4004"/>
<evidence type="ECO:0000313" key="3">
    <source>
        <dbReference type="EMBL" id="KFG88361.1"/>
    </source>
</evidence>
<evidence type="ECO:0000256" key="1">
    <source>
        <dbReference type="ARBA" id="ARBA00022723"/>
    </source>
</evidence>
<evidence type="ECO:0000259" key="2">
    <source>
        <dbReference type="PROSITE" id="PS51819"/>
    </source>
</evidence>
<reference evidence="3" key="1">
    <citation type="submission" date="2014-08" db="EMBL/GenBank/DDBJ databases">
        <title>Draft genome sequences of Sphingobium herbicidovorans.</title>
        <authorList>
            <person name="Gan H.M."/>
            <person name="Gan H.Y."/>
            <person name="Savka M.A."/>
        </authorList>
    </citation>
    <scope>NUCLEOTIDE SEQUENCE [LARGE SCALE GENOMIC DNA]</scope>
    <source>
        <strain evidence="3">NBRC 16415</strain>
    </source>
</reference>
<dbReference type="OrthoDB" id="4725692at2"/>
<dbReference type="PANTHER" id="PTHR43048">
    <property type="entry name" value="METHYLMALONYL-COA EPIMERASE"/>
    <property type="match status" value="1"/>
</dbReference>
<dbReference type="GO" id="GO:0046491">
    <property type="term" value="P:L-methylmalonyl-CoA metabolic process"/>
    <property type="evidence" value="ECO:0007669"/>
    <property type="project" value="TreeGrafter"/>
</dbReference>
<dbReference type="STRING" id="76947.GCA_002080435_03869"/>
<dbReference type="GO" id="GO:0004493">
    <property type="term" value="F:methylmalonyl-CoA epimerase activity"/>
    <property type="evidence" value="ECO:0007669"/>
    <property type="project" value="TreeGrafter"/>
</dbReference>
<dbReference type="SUPFAM" id="SSF54593">
    <property type="entry name" value="Glyoxalase/Bleomycin resistance protein/Dihydroxybiphenyl dioxygenase"/>
    <property type="match status" value="1"/>
</dbReference>
<dbReference type="InterPro" id="IPR037523">
    <property type="entry name" value="VOC_core"/>
</dbReference>
<dbReference type="AlphaFoldDB" id="A0A086P4P3"/>
<evidence type="ECO:0000313" key="4">
    <source>
        <dbReference type="Proteomes" id="UP000024284"/>
    </source>
</evidence>
<accession>A0A086P4P3</accession>
<dbReference type="InterPro" id="IPR029068">
    <property type="entry name" value="Glyas_Bleomycin-R_OHBP_Dase"/>
</dbReference>
<dbReference type="Gene3D" id="3.10.180.10">
    <property type="entry name" value="2,3-Dihydroxybiphenyl 1,2-Dioxygenase, domain 1"/>
    <property type="match status" value="1"/>
</dbReference>
<dbReference type="RefSeq" id="WP_051908648.1">
    <property type="nucleotide sequence ID" value="NZ_BCZD01000016.1"/>
</dbReference>
<proteinExistence type="predicted"/>
<dbReference type="GO" id="GO:0046872">
    <property type="term" value="F:metal ion binding"/>
    <property type="evidence" value="ECO:0007669"/>
    <property type="project" value="UniProtKB-KW"/>
</dbReference>
<organism evidence="3 4">
    <name type="scientific">Sphingobium herbicidovorans (strain ATCC 700291 / DSM 11019 / CCUG 56400 / KCTC 2939 / LMG 18315 / NBRC 16415 / MH)</name>
    <name type="common">Sphingomonas herbicidovorans</name>
    <dbReference type="NCBI Taxonomy" id="1219045"/>
    <lineage>
        <taxon>Bacteria</taxon>
        <taxon>Pseudomonadati</taxon>
        <taxon>Pseudomonadota</taxon>
        <taxon>Alphaproteobacteria</taxon>
        <taxon>Sphingomonadales</taxon>
        <taxon>Sphingomonadaceae</taxon>
        <taxon>Sphingobium</taxon>
    </lineage>
</organism>
<comment type="caution">
    <text evidence="3">The sequence shown here is derived from an EMBL/GenBank/DDBJ whole genome shotgun (WGS) entry which is preliminary data.</text>
</comment>
<protein>
    <submittedName>
        <fullName evidence="3">Glyoxalase</fullName>
    </submittedName>
</protein>
<keyword evidence="4" id="KW-1185">Reference proteome</keyword>
<gene>
    <name evidence="3" type="ORF">BV98_003944</name>
</gene>
<dbReference type="InterPro" id="IPR051785">
    <property type="entry name" value="MMCE/EMCE_epimerase"/>
</dbReference>
<keyword evidence="1" id="KW-0479">Metal-binding</keyword>
<dbReference type="InterPro" id="IPR004360">
    <property type="entry name" value="Glyas_Fos-R_dOase_dom"/>
</dbReference>
<dbReference type="Proteomes" id="UP000024284">
    <property type="component" value="Unassembled WGS sequence"/>
</dbReference>
<dbReference type="PROSITE" id="PS51819">
    <property type="entry name" value="VOC"/>
    <property type="match status" value="1"/>
</dbReference>
<sequence>MIKSFPHFGIYVADIALATRFYVDGLGFEPQESGSSDAPGPLLEIPGATVRTQFIRHEQGMRMELWTVENRVPAGVADPRPANLPGRVHLCFVVDDLEQVAARIVEFGGSRLDATLSDLGYGKLMFCADPDGTRIELVQMTSQWSGGASEQG</sequence>
<dbReference type="Pfam" id="PF00903">
    <property type="entry name" value="Glyoxalase"/>
    <property type="match status" value="1"/>
</dbReference>
<name>A0A086P4P3_SPHHM</name>